<protein>
    <submittedName>
        <fullName evidence="1">Uncharacterized protein</fullName>
    </submittedName>
</protein>
<dbReference type="EMBL" id="JARKNE010000008">
    <property type="protein sequence ID" value="KAK5812622.1"/>
    <property type="molecule type" value="Genomic_DNA"/>
</dbReference>
<dbReference type="PANTHER" id="PTHR46033:SF8">
    <property type="entry name" value="PROTEIN MAINTENANCE OF MERISTEMS-LIKE"/>
    <property type="match status" value="1"/>
</dbReference>
<organism evidence="1 2">
    <name type="scientific">Gossypium arboreum</name>
    <name type="common">Tree cotton</name>
    <name type="synonym">Gossypium nanking</name>
    <dbReference type="NCBI Taxonomy" id="29729"/>
    <lineage>
        <taxon>Eukaryota</taxon>
        <taxon>Viridiplantae</taxon>
        <taxon>Streptophyta</taxon>
        <taxon>Embryophyta</taxon>
        <taxon>Tracheophyta</taxon>
        <taxon>Spermatophyta</taxon>
        <taxon>Magnoliopsida</taxon>
        <taxon>eudicotyledons</taxon>
        <taxon>Gunneridae</taxon>
        <taxon>Pentapetalae</taxon>
        <taxon>rosids</taxon>
        <taxon>malvids</taxon>
        <taxon>Malvales</taxon>
        <taxon>Malvaceae</taxon>
        <taxon>Malvoideae</taxon>
        <taxon>Gossypium</taxon>
    </lineage>
</organism>
<comment type="caution">
    <text evidence="1">The sequence shown here is derived from an EMBL/GenBank/DDBJ whole genome shotgun (WGS) entry which is preliminary data.</text>
</comment>
<accession>A0ABR0P412</accession>
<dbReference type="InterPro" id="IPR044824">
    <property type="entry name" value="MAIN-like"/>
</dbReference>
<gene>
    <name evidence="1" type="ORF">PVK06_028058</name>
</gene>
<name>A0ABR0P412_GOSAR</name>
<dbReference type="PANTHER" id="PTHR46033">
    <property type="entry name" value="PROTEIN MAIN-LIKE 2"/>
    <property type="match status" value="1"/>
</dbReference>
<reference evidence="1 2" key="1">
    <citation type="submission" date="2023-03" db="EMBL/GenBank/DDBJ databases">
        <title>WGS of Gossypium arboreum.</title>
        <authorList>
            <person name="Yu D."/>
        </authorList>
    </citation>
    <scope>NUCLEOTIDE SEQUENCE [LARGE SCALE GENOMIC DNA]</scope>
    <source>
        <tissue evidence="1">Leaf</tissue>
    </source>
</reference>
<keyword evidence="2" id="KW-1185">Reference proteome</keyword>
<dbReference type="Proteomes" id="UP001358586">
    <property type="component" value="Chromosome 8"/>
</dbReference>
<evidence type="ECO:0000313" key="2">
    <source>
        <dbReference type="Proteomes" id="UP001358586"/>
    </source>
</evidence>
<evidence type="ECO:0000313" key="1">
    <source>
        <dbReference type="EMBL" id="KAK5812622.1"/>
    </source>
</evidence>
<proteinExistence type="predicted"/>
<sequence>MSGPPSPLIENYLRGSGLWHVATIGQGCKLDPRLISALIERGRIEIGWLRDTFLEPDNDLTELERLRYTRAYIFEMIGGYLMPDLSRNCVPLVNYAIVEMHQSDKVLQQFRFPQPIPVTSEVLDDEHKVDLCLLNTDWPRYWSEYIEIWEKRYDYIPTREPIIVPELACMPEYMPQFRIHGKLYLLSEEERRGKICV</sequence>